<name>A0ABP8WPI7_9ACTN</name>
<dbReference type="EMBL" id="BAABKM010000001">
    <property type="protein sequence ID" value="GAA4693306.1"/>
    <property type="molecule type" value="Genomic_DNA"/>
</dbReference>
<gene>
    <name evidence="2" type="ORF">GCM10023349_05660</name>
</gene>
<protein>
    <submittedName>
        <fullName evidence="2">Uncharacterized protein</fullName>
    </submittedName>
</protein>
<accession>A0ABP8WPI7</accession>
<evidence type="ECO:0000256" key="1">
    <source>
        <dbReference type="SAM" id="Phobius"/>
    </source>
</evidence>
<feature type="transmembrane region" description="Helical" evidence="1">
    <location>
        <begin position="53"/>
        <end position="71"/>
    </location>
</feature>
<keyword evidence="1" id="KW-0812">Transmembrane</keyword>
<organism evidence="2 3">
    <name type="scientific">Nocardioides conyzicola</name>
    <dbReference type="NCBI Taxonomy" id="1651781"/>
    <lineage>
        <taxon>Bacteria</taxon>
        <taxon>Bacillati</taxon>
        <taxon>Actinomycetota</taxon>
        <taxon>Actinomycetes</taxon>
        <taxon>Propionibacteriales</taxon>
        <taxon>Nocardioidaceae</taxon>
        <taxon>Nocardioides</taxon>
    </lineage>
</organism>
<comment type="caution">
    <text evidence="2">The sequence shown here is derived from an EMBL/GenBank/DDBJ whole genome shotgun (WGS) entry which is preliminary data.</text>
</comment>
<proteinExistence type="predicted"/>
<sequence length="76" mass="8143">MGVEWRGHDSRMGWRRDLNGPAALIQFVILGLAVMLVGLAGVSGSWGDAPGTLPFSALLSVVGLLMSLLGLRRLRR</sequence>
<reference evidence="3" key="1">
    <citation type="journal article" date="2019" name="Int. J. Syst. Evol. Microbiol.">
        <title>The Global Catalogue of Microorganisms (GCM) 10K type strain sequencing project: providing services to taxonomists for standard genome sequencing and annotation.</title>
        <authorList>
            <consortium name="The Broad Institute Genomics Platform"/>
            <consortium name="The Broad Institute Genome Sequencing Center for Infectious Disease"/>
            <person name="Wu L."/>
            <person name="Ma J."/>
        </authorList>
    </citation>
    <scope>NUCLEOTIDE SEQUENCE [LARGE SCALE GENOMIC DNA]</scope>
    <source>
        <strain evidence="3">JCM 18531</strain>
    </source>
</reference>
<dbReference type="Proteomes" id="UP001499974">
    <property type="component" value="Unassembled WGS sequence"/>
</dbReference>
<keyword evidence="1" id="KW-0472">Membrane</keyword>
<evidence type="ECO:0000313" key="3">
    <source>
        <dbReference type="Proteomes" id="UP001499974"/>
    </source>
</evidence>
<feature type="transmembrane region" description="Helical" evidence="1">
    <location>
        <begin position="21"/>
        <end position="41"/>
    </location>
</feature>
<keyword evidence="1" id="KW-1133">Transmembrane helix</keyword>
<evidence type="ECO:0000313" key="2">
    <source>
        <dbReference type="EMBL" id="GAA4693306.1"/>
    </source>
</evidence>
<keyword evidence="3" id="KW-1185">Reference proteome</keyword>